<evidence type="ECO:0000313" key="1">
    <source>
        <dbReference type="EMBL" id="CAG8566311.1"/>
    </source>
</evidence>
<dbReference type="EMBL" id="CAJVPI010000724">
    <property type="protein sequence ID" value="CAG8566311.1"/>
    <property type="molecule type" value="Genomic_DNA"/>
</dbReference>
<accession>A0A9N9BF57</accession>
<protein>
    <submittedName>
        <fullName evidence="1">6099_t:CDS:1</fullName>
    </submittedName>
</protein>
<dbReference type="AlphaFoldDB" id="A0A9N9BF57"/>
<gene>
    <name evidence="1" type="ORF">PBRASI_LOCUS5862</name>
</gene>
<keyword evidence="2" id="KW-1185">Reference proteome</keyword>
<comment type="caution">
    <text evidence="1">The sequence shown here is derived from an EMBL/GenBank/DDBJ whole genome shotgun (WGS) entry which is preliminary data.</text>
</comment>
<evidence type="ECO:0000313" key="2">
    <source>
        <dbReference type="Proteomes" id="UP000789739"/>
    </source>
</evidence>
<name>A0A9N9BF57_9GLOM</name>
<organism evidence="1 2">
    <name type="scientific">Paraglomus brasilianum</name>
    <dbReference type="NCBI Taxonomy" id="144538"/>
    <lineage>
        <taxon>Eukaryota</taxon>
        <taxon>Fungi</taxon>
        <taxon>Fungi incertae sedis</taxon>
        <taxon>Mucoromycota</taxon>
        <taxon>Glomeromycotina</taxon>
        <taxon>Glomeromycetes</taxon>
        <taxon>Paraglomerales</taxon>
        <taxon>Paraglomeraceae</taxon>
        <taxon>Paraglomus</taxon>
    </lineage>
</organism>
<dbReference type="Proteomes" id="UP000789739">
    <property type="component" value="Unassembled WGS sequence"/>
</dbReference>
<reference evidence="1" key="1">
    <citation type="submission" date="2021-06" db="EMBL/GenBank/DDBJ databases">
        <authorList>
            <person name="Kallberg Y."/>
            <person name="Tangrot J."/>
            <person name="Rosling A."/>
        </authorList>
    </citation>
    <scope>NUCLEOTIDE SEQUENCE</scope>
    <source>
        <strain evidence="1">BR232B</strain>
    </source>
</reference>
<sequence>MSGRGDITPRDIDTVSRYQEVISVSVELGNAHGQSTLGLCYDIIDDDYGASTYTMSSCTLFIVGLQSPFE</sequence>
<proteinExistence type="predicted"/>